<keyword evidence="2" id="KW-1185">Reference proteome</keyword>
<comment type="caution">
    <text evidence="1">The sequence shown here is derived from an EMBL/GenBank/DDBJ whole genome shotgun (WGS) entry which is preliminary data.</text>
</comment>
<protein>
    <submittedName>
        <fullName evidence="1">Uncharacterized protein</fullName>
    </submittedName>
</protein>
<dbReference type="OrthoDB" id="10254945at2759"/>
<proteinExistence type="predicted"/>
<evidence type="ECO:0000313" key="2">
    <source>
        <dbReference type="Proteomes" id="UP000799444"/>
    </source>
</evidence>
<gene>
    <name evidence="1" type="ORF">EJ04DRAFT_562498</name>
</gene>
<dbReference type="EMBL" id="ML996125">
    <property type="protein sequence ID" value="KAF2736449.1"/>
    <property type="molecule type" value="Genomic_DNA"/>
</dbReference>
<accession>A0A9P4R0P2</accession>
<dbReference type="Proteomes" id="UP000799444">
    <property type="component" value="Unassembled WGS sequence"/>
</dbReference>
<evidence type="ECO:0000313" key="1">
    <source>
        <dbReference type="EMBL" id="KAF2736449.1"/>
    </source>
</evidence>
<dbReference type="AlphaFoldDB" id="A0A9P4R0P2"/>
<sequence length="432" mass="49803">MSFGNHQVIDIFGQLRSLFDVQDCLEDPSFSASSLSNPIHALFDERRWLRGYEQYTPTFRQRLLPALRLASRLIQEECHLAWFCHVTFGHLGTDAQNRQYLGVSSSAQSPEAINVVKKNLRDMASVISLMWWPRKYRDTKDGKAWGLCFQSLRDLPWVNDFERRDFPSVPDRRWNNSHPIICLNPIFQEFFYDGFATASRCTQYRMLYLLATTLVHELVHAYWMFIDREEFHDYDWGQEPLFNRHDEKSELGFSWETTTLGRVADAIEGTTLSPRGPTMLFSIQTSTYKNSRDRVAELGKLIDDRGCRVQEITHLLPPYDINLPTLPYRGNARTGTSGKNMPANAICVIHAIPMSWVAKWFSESVWRKRAEDFKTRGDYVPPGLGPTLVLVYESMDDSIEYLSVSIKSEADPGLDAARNNALATGLYRTPRY</sequence>
<reference evidence="1" key="1">
    <citation type="journal article" date="2020" name="Stud. Mycol.">
        <title>101 Dothideomycetes genomes: a test case for predicting lifestyles and emergence of pathogens.</title>
        <authorList>
            <person name="Haridas S."/>
            <person name="Albert R."/>
            <person name="Binder M."/>
            <person name="Bloem J."/>
            <person name="Labutti K."/>
            <person name="Salamov A."/>
            <person name="Andreopoulos B."/>
            <person name="Baker S."/>
            <person name="Barry K."/>
            <person name="Bills G."/>
            <person name="Bluhm B."/>
            <person name="Cannon C."/>
            <person name="Castanera R."/>
            <person name="Culley D."/>
            <person name="Daum C."/>
            <person name="Ezra D."/>
            <person name="Gonzalez J."/>
            <person name="Henrissat B."/>
            <person name="Kuo A."/>
            <person name="Liang C."/>
            <person name="Lipzen A."/>
            <person name="Lutzoni F."/>
            <person name="Magnuson J."/>
            <person name="Mondo S."/>
            <person name="Nolan M."/>
            <person name="Ohm R."/>
            <person name="Pangilinan J."/>
            <person name="Park H.-J."/>
            <person name="Ramirez L."/>
            <person name="Alfaro M."/>
            <person name="Sun H."/>
            <person name="Tritt A."/>
            <person name="Yoshinaga Y."/>
            <person name="Zwiers L.-H."/>
            <person name="Turgeon B."/>
            <person name="Goodwin S."/>
            <person name="Spatafora J."/>
            <person name="Crous P."/>
            <person name="Grigoriev I."/>
        </authorList>
    </citation>
    <scope>NUCLEOTIDE SEQUENCE</scope>
    <source>
        <strain evidence="1">CBS 125425</strain>
    </source>
</reference>
<organism evidence="1 2">
    <name type="scientific">Polyplosphaeria fusca</name>
    <dbReference type="NCBI Taxonomy" id="682080"/>
    <lineage>
        <taxon>Eukaryota</taxon>
        <taxon>Fungi</taxon>
        <taxon>Dikarya</taxon>
        <taxon>Ascomycota</taxon>
        <taxon>Pezizomycotina</taxon>
        <taxon>Dothideomycetes</taxon>
        <taxon>Pleosporomycetidae</taxon>
        <taxon>Pleosporales</taxon>
        <taxon>Tetraplosphaeriaceae</taxon>
        <taxon>Polyplosphaeria</taxon>
    </lineage>
</organism>
<name>A0A9P4R0P2_9PLEO</name>